<proteinExistence type="predicted"/>
<comment type="caution">
    <text evidence="1">The sequence shown here is derived from an EMBL/GenBank/DDBJ whole genome shotgun (WGS) entry which is preliminary data.</text>
</comment>
<organism evidence="1 2">
    <name type="scientific">Phyllostomus discolor</name>
    <name type="common">pale spear-nosed bat</name>
    <dbReference type="NCBI Taxonomy" id="89673"/>
    <lineage>
        <taxon>Eukaryota</taxon>
        <taxon>Metazoa</taxon>
        <taxon>Chordata</taxon>
        <taxon>Craniata</taxon>
        <taxon>Vertebrata</taxon>
        <taxon>Euteleostomi</taxon>
        <taxon>Mammalia</taxon>
        <taxon>Eutheria</taxon>
        <taxon>Laurasiatheria</taxon>
        <taxon>Chiroptera</taxon>
        <taxon>Yangochiroptera</taxon>
        <taxon>Phyllostomidae</taxon>
        <taxon>Phyllostominae</taxon>
        <taxon>Phyllostomus</taxon>
    </lineage>
</organism>
<dbReference type="AlphaFoldDB" id="A0A834A4A9"/>
<sequence length="126" mass="14811">MFNASAAACVSSWTESLCYSYRDTMIFSLVRHLHVMHYPEIAMCKSLSLYEELHGKDFCGHNFDLQPFKYVIVRRMLYGDPQIFWNIISSDMELSINIGKLHETMKKEENKGKRIVTLHILNYRLT</sequence>
<name>A0A834A4A9_9CHIR</name>
<dbReference type="EMBL" id="JABVXQ010000006">
    <property type="protein sequence ID" value="KAF6104203.1"/>
    <property type="molecule type" value="Genomic_DNA"/>
</dbReference>
<protein>
    <submittedName>
        <fullName evidence="1">Uncharacterized protein</fullName>
    </submittedName>
</protein>
<dbReference type="Proteomes" id="UP000664940">
    <property type="component" value="Unassembled WGS sequence"/>
</dbReference>
<evidence type="ECO:0000313" key="2">
    <source>
        <dbReference type="Proteomes" id="UP000664940"/>
    </source>
</evidence>
<accession>A0A834A4A9</accession>
<gene>
    <name evidence="1" type="ORF">HJG60_011210</name>
</gene>
<evidence type="ECO:0000313" key="1">
    <source>
        <dbReference type="EMBL" id="KAF6104203.1"/>
    </source>
</evidence>
<reference evidence="1 2" key="1">
    <citation type="journal article" date="2020" name="Nature">
        <title>Six reference-quality genomes reveal evolution of bat adaptations.</title>
        <authorList>
            <person name="Jebb D."/>
            <person name="Huang Z."/>
            <person name="Pippel M."/>
            <person name="Hughes G.M."/>
            <person name="Lavrichenko K."/>
            <person name="Devanna P."/>
            <person name="Winkler S."/>
            <person name="Jermiin L.S."/>
            <person name="Skirmuntt E.C."/>
            <person name="Katzourakis A."/>
            <person name="Burkitt-Gray L."/>
            <person name="Ray D.A."/>
            <person name="Sullivan K.A.M."/>
            <person name="Roscito J.G."/>
            <person name="Kirilenko B.M."/>
            <person name="Davalos L.M."/>
            <person name="Corthals A.P."/>
            <person name="Power M.L."/>
            <person name="Jones G."/>
            <person name="Ransome R.D."/>
            <person name="Dechmann D.K.N."/>
            <person name="Locatelli A.G."/>
            <person name="Puechmaille S.J."/>
            <person name="Fedrigo O."/>
            <person name="Jarvis E.D."/>
            <person name="Hiller M."/>
            <person name="Vernes S.C."/>
            <person name="Myers E.W."/>
            <person name="Teeling E.C."/>
        </authorList>
    </citation>
    <scope>NUCLEOTIDE SEQUENCE [LARGE SCALE GENOMIC DNA]</scope>
    <source>
        <strain evidence="1">Bat1K_MPI-CBG_1</strain>
    </source>
</reference>